<keyword evidence="2" id="KW-1185">Reference proteome</keyword>
<evidence type="ECO:0000313" key="2">
    <source>
        <dbReference type="Proteomes" id="UP000009284"/>
    </source>
</evidence>
<sequence>MSFFTLRLRRQKLKLKILLLFKLSKKSPEFGGEIQGLGVGFYELDFLLLF</sequence>
<dbReference type="STRING" id="1008459.TASI_0338"/>
<dbReference type="AlphaFoldDB" id="G4QCI9"/>
<organism evidence="1 2">
    <name type="scientific">Taylorella asinigenitalis (strain MCE3)</name>
    <dbReference type="NCBI Taxonomy" id="1008459"/>
    <lineage>
        <taxon>Bacteria</taxon>
        <taxon>Pseudomonadati</taxon>
        <taxon>Pseudomonadota</taxon>
        <taxon>Betaproteobacteria</taxon>
        <taxon>Burkholderiales</taxon>
        <taxon>Alcaligenaceae</taxon>
        <taxon>Taylorella</taxon>
    </lineage>
</organism>
<protein>
    <submittedName>
        <fullName evidence="1">Uncharacterized protein</fullName>
    </submittedName>
</protein>
<reference evidence="1 2" key="2">
    <citation type="journal article" date="2012" name="PLoS ONE">
        <title>Genomic characterization of the taylorella genus.</title>
        <authorList>
            <person name="Hebert L."/>
            <person name="Moumen B."/>
            <person name="Pons N."/>
            <person name="Duquesne F."/>
            <person name="Breuil M.F."/>
            <person name="Goux D."/>
            <person name="Batto J.M."/>
            <person name="Laugier C."/>
            <person name="Renault P."/>
            <person name="Petry S."/>
        </authorList>
    </citation>
    <scope>NUCLEOTIDE SEQUENCE [LARGE SCALE GENOMIC DNA]</scope>
    <source>
        <strain evidence="1 2">MCE3</strain>
    </source>
</reference>
<reference key="1">
    <citation type="submission" date="2011-09" db="EMBL/GenBank/DDBJ databases">
        <title>Genomic characterization of the Taylorella genus.</title>
        <authorList>
            <person name="Hebert L."/>
            <person name="Moumen B."/>
            <person name="Pons N."/>
            <person name="Duquesne F."/>
            <person name="Breuil M.-F."/>
            <person name="Goux D."/>
            <person name="Batto J.-M."/>
            <person name="Renault P."/>
            <person name="Laugier C."/>
            <person name="Petry S."/>
        </authorList>
    </citation>
    <scope>NUCLEOTIDE SEQUENCE</scope>
    <source>
        <strain>MCE3</strain>
    </source>
</reference>
<proteinExistence type="predicted"/>
<dbReference type="HOGENOM" id="CLU_3123652_0_0_4"/>
<name>G4QCI9_TAYAM</name>
<evidence type="ECO:0000313" key="1">
    <source>
        <dbReference type="EMBL" id="AEP36119.1"/>
    </source>
</evidence>
<gene>
    <name evidence="1" type="ordered locus">TASI_0338</name>
</gene>
<dbReference type="Proteomes" id="UP000009284">
    <property type="component" value="Chromosome"/>
</dbReference>
<dbReference type="EMBL" id="CP003059">
    <property type="protein sequence ID" value="AEP36119.1"/>
    <property type="molecule type" value="Genomic_DNA"/>
</dbReference>
<accession>G4QCI9</accession>
<dbReference type="KEGG" id="tas:TASI_0338"/>